<feature type="compositionally biased region" description="Basic and acidic residues" evidence="1">
    <location>
        <begin position="31"/>
        <end position="58"/>
    </location>
</feature>
<proteinExistence type="predicted"/>
<dbReference type="OrthoDB" id="7436144at2759"/>
<keyword evidence="3" id="KW-1185">Reference proteome</keyword>
<evidence type="ECO:0000313" key="3">
    <source>
        <dbReference type="Proteomes" id="UP000717328"/>
    </source>
</evidence>
<protein>
    <submittedName>
        <fullName evidence="2">Uncharacterized protein</fullName>
    </submittedName>
</protein>
<dbReference type="AlphaFoldDB" id="A0A9P7GEI7"/>
<comment type="caution">
    <text evidence="2">The sequence shown here is derived from an EMBL/GenBank/DDBJ whole genome shotgun (WGS) entry which is preliminary data.</text>
</comment>
<evidence type="ECO:0000313" key="2">
    <source>
        <dbReference type="EMBL" id="KAG5649059.1"/>
    </source>
</evidence>
<gene>
    <name evidence="2" type="ORF">H0H81_006645</name>
</gene>
<reference evidence="2" key="1">
    <citation type="submission" date="2021-02" db="EMBL/GenBank/DDBJ databases">
        <authorList>
            <person name="Nieuwenhuis M."/>
            <person name="Van De Peppel L.J.J."/>
        </authorList>
    </citation>
    <scope>NUCLEOTIDE SEQUENCE</scope>
    <source>
        <strain evidence="2">D49</strain>
    </source>
</reference>
<dbReference type="Proteomes" id="UP000717328">
    <property type="component" value="Unassembled WGS sequence"/>
</dbReference>
<sequence length="489" mass="54961">MADTHRNGRTSQPIQRGQPASGEKNQRNQRRAYEFQQRKNFERDWNDVREYEERESKPRGPTNRSTAWKKNRTQKKQEATANTASAYDFRAMDETAPVDEPLYDLGPHTSSIPMQETYSQNFEFSGYIDQIERTYESLRGIDPRLDRRMPFSMFQHSMTTILNCYLIDLTLDNGERKLDSGRCQDLLPEDLCIPDNLYHYIASVGNTVTVGGEDIKFNLPDIAIPQAADDPIPAGSFGAVTPENHNVYECYISPLVTSNRVLNSRRRDNEPEVPPLPPALIPAGSVPTPNLLGHGPRDVLTAEARPRIEGFDFPDGDSVAARLRISPELMCRVNTVLFELRGRYKMRDLGRSSPTLRNYIKPKTLAGNVQFVRAPEHVPDIQRLSQRQCQIRSSSSFGSATAGYNNVSVLHRERTNNARGACFTVNGAIPQGWLATINNNFNMVGPFAPTIGANNPAIRATKFVSHSPGGTRITAIDNYIKRNFYLPAT</sequence>
<reference evidence="2" key="2">
    <citation type="submission" date="2021-10" db="EMBL/GenBank/DDBJ databases">
        <title>Phylogenomics reveals ancestral predisposition of the termite-cultivated fungus Termitomyces towards a domesticated lifestyle.</title>
        <authorList>
            <person name="Auxier B."/>
            <person name="Grum-Grzhimaylo A."/>
            <person name="Cardenas M.E."/>
            <person name="Lodge J.D."/>
            <person name="Laessoe T."/>
            <person name="Pedersen O."/>
            <person name="Smith M.E."/>
            <person name="Kuyper T.W."/>
            <person name="Franco-Molano E.A."/>
            <person name="Baroni T.J."/>
            <person name="Aanen D.K."/>
        </authorList>
    </citation>
    <scope>NUCLEOTIDE SEQUENCE</scope>
    <source>
        <strain evidence="2">D49</strain>
    </source>
</reference>
<accession>A0A9P7GEI7</accession>
<organism evidence="2 3">
    <name type="scientific">Sphagnurus paluster</name>
    <dbReference type="NCBI Taxonomy" id="117069"/>
    <lineage>
        <taxon>Eukaryota</taxon>
        <taxon>Fungi</taxon>
        <taxon>Dikarya</taxon>
        <taxon>Basidiomycota</taxon>
        <taxon>Agaricomycotina</taxon>
        <taxon>Agaricomycetes</taxon>
        <taxon>Agaricomycetidae</taxon>
        <taxon>Agaricales</taxon>
        <taxon>Tricholomatineae</taxon>
        <taxon>Lyophyllaceae</taxon>
        <taxon>Sphagnurus</taxon>
    </lineage>
</organism>
<evidence type="ECO:0000256" key="1">
    <source>
        <dbReference type="SAM" id="MobiDB-lite"/>
    </source>
</evidence>
<dbReference type="EMBL" id="JABCKI010001726">
    <property type="protein sequence ID" value="KAG5649059.1"/>
    <property type="molecule type" value="Genomic_DNA"/>
</dbReference>
<name>A0A9P7GEI7_9AGAR</name>
<feature type="region of interest" description="Disordered" evidence="1">
    <location>
        <begin position="1"/>
        <end position="88"/>
    </location>
</feature>